<comment type="caution">
    <text evidence="2">The sequence shown here is derived from an EMBL/GenBank/DDBJ whole genome shotgun (WGS) entry which is preliminary data.</text>
</comment>
<feature type="signal peptide" evidence="1">
    <location>
        <begin position="1"/>
        <end position="21"/>
    </location>
</feature>
<organism evidence="2 3">
    <name type="scientific">Sinobacterium caligoides</name>
    <dbReference type="NCBI Taxonomy" id="933926"/>
    <lineage>
        <taxon>Bacteria</taxon>
        <taxon>Pseudomonadati</taxon>
        <taxon>Pseudomonadota</taxon>
        <taxon>Gammaproteobacteria</taxon>
        <taxon>Cellvibrionales</taxon>
        <taxon>Spongiibacteraceae</taxon>
        <taxon>Sinobacterium</taxon>
    </lineage>
</organism>
<dbReference type="EMBL" id="RKHR01000003">
    <property type="protein sequence ID" value="ROS04807.1"/>
    <property type="molecule type" value="Genomic_DNA"/>
</dbReference>
<keyword evidence="3" id="KW-1185">Reference proteome</keyword>
<evidence type="ECO:0000313" key="2">
    <source>
        <dbReference type="EMBL" id="ROS04807.1"/>
    </source>
</evidence>
<reference evidence="2 3" key="1">
    <citation type="submission" date="2018-11" db="EMBL/GenBank/DDBJ databases">
        <title>Genomic Encyclopedia of Type Strains, Phase IV (KMG-IV): sequencing the most valuable type-strain genomes for metagenomic binning, comparative biology and taxonomic classification.</title>
        <authorList>
            <person name="Goeker M."/>
        </authorList>
    </citation>
    <scope>NUCLEOTIDE SEQUENCE [LARGE SCALE GENOMIC DNA]</scope>
    <source>
        <strain evidence="2 3">DSM 100316</strain>
    </source>
</reference>
<evidence type="ECO:0000313" key="3">
    <source>
        <dbReference type="Proteomes" id="UP000275394"/>
    </source>
</evidence>
<accession>A0A3N2DYG1</accession>
<dbReference type="AlphaFoldDB" id="A0A3N2DYG1"/>
<dbReference type="RefSeq" id="WP_148059275.1">
    <property type="nucleotide sequence ID" value="NZ_RKHR01000003.1"/>
</dbReference>
<gene>
    <name evidence="2" type="ORF">EDC56_0320</name>
</gene>
<protein>
    <recommendedName>
        <fullName evidence="4">Lipoprotein</fullName>
    </recommendedName>
</protein>
<dbReference type="OrthoDB" id="574717at2"/>
<evidence type="ECO:0008006" key="4">
    <source>
        <dbReference type="Google" id="ProtNLM"/>
    </source>
</evidence>
<feature type="chain" id="PRO_5018108849" description="Lipoprotein" evidence="1">
    <location>
        <begin position="22"/>
        <end position="126"/>
    </location>
</feature>
<keyword evidence="1" id="KW-0732">Signal</keyword>
<proteinExistence type="predicted"/>
<dbReference type="Proteomes" id="UP000275394">
    <property type="component" value="Unassembled WGS sequence"/>
</dbReference>
<evidence type="ECO:0000256" key="1">
    <source>
        <dbReference type="SAM" id="SignalP"/>
    </source>
</evidence>
<name>A0A3N2DYG1_9GAMM</name>
<sequence length="126" mass="14052">MFIRGGFILAVLLLPACASFWQPSGKPATSLAIDLSSFNNMGLYGPPDGLRSLSYEFCIPADTAILRRIETIDVKARVYRSSPGRIGCNDHQWLMISDTHRPDYRKVLGRLAAEPVIDKIAPVWFE</sequence>